<evidence type="ECO:0008006" key="4">
    <source>
        <dbReference type="Google" id="ProtNLM"/>
    </source>
</evidence>
<dbReference type="EMBL" id="SEKV01000547">
    <property type="protein sequence ID" value="TFY55945.1"/>
    <property type="molecule type" value="Genomic_DNA"/>
</dbReference>
<accession>A0A4Y9Y0Q3</accession>
<evidence type="ECO:0000313" key="3">
    <source>
        <dbReference type="Proteomes" id="UP000298390"/>
    </source>
</evidence>
<sequence length="64" mass="6514">MLFLFSFFVKFFARASHLRSVLASPLLSGKEDLDPLAFGSAGGGPLDVPGLDAIGLPGGGPLPA</sequence>
<feature type="chain" id="PRO_5021346568" description="Secreted protein" evidence="1">
    <location>
        <begin position="24"/>
        <end position="64"/>
    </location>
</feature>
<protein>
    <recommendedName>
        <fullName evidence="4">Secreted protein</fullName>
    </recommendedName>
</protein>
<dbReference type="AlphaFoldDB" id="A0A4Y9Y0Q3"/>
<gene>
    <name evidence="2" type="ORF">EVJ58_g7931</name>
</gene>
<reference evidence="2 3" key="1">
    <citation type="submission" date="2019-01" db="EMBL/GenBank/DDBJ databases">
        <title>Genome sequencing of the rare red list fungi Fomitopsis rosea.</title>
        <authorList>
            <person name="Buettner E."/>
            <person name="Kellner H."/>
        </authorList>
    </citation>
    <scope>NUCLEOTIDE SEQUENCE [LARGE SCALE GENOMIC DNA]</scope>
    <source>
        <strain evidence="2 3">DSM 105464</strain>
    </source>
</reference>
<keyword evidence="1" id="KW-0732">Signal</keyword>
<comment type="caution">
    <text evidence="2">The sequence shown here is derived from an EMBL/GenBank/DDBJ whole genome shotgun (WGS) entry which is preliminary data.</text>
</comment>
<organism evidence="2 3">
    <name type="scientific">Rhodofomes roseus</name>
    <dbReference type="NCBI Taxonomy" id="34475"/>
    <lineage>
        <taxon>Eukaryota</taxon>
        <taxon>Fungi</taxon>
        <taxon>Dikarya</taxon>
        <taxon>Basidiomycota</taxon>
        <taxon>Agaricomycotina</taxon>
        <taxon>Agaricomycetes</taxon>
        <taxon>Polyporales</taxon>
        <taxon>Rhodofomes</taxon>
    </lineage>
</organism>
<proteinExistence type="predicted"/>
<evidence type="ECO:0000313" key="2">
    <source>
        <dbReference type="EMBL" id="TFY55945.1"/>
    </source>
</evidence>
<feature type="signal peptide" evidence="1">
    <location>
        <begin position="1"/>
        <end position="23"/>
    </location>
</feature>
<dbReference type="Proteomes" id="UP000298390">
    <property type="component" value="Unassembled WGS sequence"/>
</dbReference>
<evidence type="ECO:0000256" key="1">
    <source>
        <dbReference type="SAM" id="SignalP"/>
    </source>
</evidence>
<name>A0A4Y9Y0Q3_9APHY</name>